<keyword evidence="9" id="KW-0472">Membrane</keyword>
<dbReference type="OrthoDB" id="115198at2759"/>
<keyword evidence="6" id="KW-0735">Signal-anchor</keyword>
<reference evidence="12 13" key="2">
    <citation type="submission" date="2019-01" db="EMBL/GenBank/DDBJ databases">
        <title>The decoding of complex shrimp genome reveals the adaptation for benthos swimmer, frequently molting mechanism and breeding impact on genome.</title>
        <authorList>
            <person name="Sun Y."/>
            <person name="Gao Y."/>
            <person name="Yu Y."/>
        </authorList>
    </citation>
    <scope>NUCLEOTIDE SEQUENCE [LARGE SCALE GENOMIC DNA]</scope>
    <source>
        <tissue evidence="12">Muscle</tissue>
    </source>
</reference>
<evidence type="ECO:0000256" key="1">
    <source>
        <dbReference type="ARBA" id="ARBA00004323"/>
    </source>
</evidence>
<accession>A0A3R7QQ89</accession>
<dbReference type="InterPro" id="IPR002659">
    <property type="entry name" value="Glyco_trans_31"/>
</dbReference>
<keyword evidence="5" id="KW-0812">Transmembrane</keyword>
<evidence type="ECO:0000313" key="12">
    <source>
        <dbReference type="EMBL" id="ROT74476.1"/>
    </source>
</evidence>
<keyword evidence="10" id="KW-0325">Glycoprotein</keyword>
<evidence type="ECO:0000256" key="10">
    <source>
        <dbReference type="ARBA" id="ARBA00023180"/>
    </source>
</evidence>
<proteinExistence type="inferred from homology"/>
<dbReference type="EMBL" id="QCYY01001889">
    <property type="protein sequence ID" value="ROT74476.1"/>
    <property type="molecule type" value="Genomic_DNA"/>
</dbReference>
<gene>
    <name evidence="12" type="ORF">C7M84_007017</name>
</gene>
<dbReference type="PANTHER" id="PTHR11214">
    <property type="entry name" value="BETA-1,3-N-ACETYLGLUCOSAMINYLTRANSFERASE"/>
    <property type="match status" value="1"/>
</dbReference>
<evidence type="ECO:0000256" key="2">
    <source>
        <dbReference type="ARBA" id="ARBA00008661"/>
    </source>
</evidence>
<evidence type="ECO:0000256" key="5">
    <source>
        <dbReference type="ARBA" id="ARBA00022692"/>
    </source>
</evidence>
<dbReference type="Pfam" id="PF01762">
    <property type="entry name" value="Galactosyl_T"/>
    <property type="match status" value="1"/>
</dbReference>
<dbReference type="EC" id="2.4.1.-" evidence="11"/>
<evidence type="ECO:0000313" key="13">
    <source>
        <dbReference type="Proteomes" id="UP000283509"/>
    </source>
</evidence>
<dbReference type="GO" id="GO:0016758">
    <property type="term" value="F:hexosyltransferase activity"/>
    <property type="evidence" value="ECO:0007669"/>
    <property type="project" value="InterPro"/>
</dbReference>
<evidence type="ECO:0000256" key="8">
    <source>
        <dbReference type="ARBA" id="ARBA00023034"/>
    </source>
</evidence>
<dbReference type="FunFam" id="3.90.550.50:FF:000001">
    <property type="entry name" value="Hexosyltransferase"/>
    <property type="match status" value="1"/>
</dbReference>
<evidence type="ECO:0000256" key="9">
    <source>
        <dbReference type="ARBA" id="ARBA00023136"/>
    </source>
</evidence>
<comment type="caution">
    <text evidence="12">The sequence shown here is derived from an EMBL/GenBank/DDBJ whole genome shotgun (WGS) entry which is preliminary data.</text>
</comment>
<comment type="subcellular location">
    <subcellularLocation>
        <location evidence="1 11">Golgi apparatus membrane</location>
        <topology evidence="1 11">Single-pass type II membrane protein</topology>
    </subcellularLocation>
</comment>
<keyword evidence="13" id="KW-1185">Reference proteome</keyword>
<dbReference type="PANTHER" id="PTHR11214:SF364">
    <property type="entry name" value="HEXOSYLTRANSFERASE"/>
    <property type="match status" value="1"/>
</dbReference>
<dbReference type="GO" id="GO:0006493">
    <property type="term" value="P:protein O-linked glycosylation"/>
    <property type="evidence" value="ECO:0007669"/>
    <property type="project" value="TreeGrafter"/>
</dbReference>
<sequence length="370" mass="42418">MSASPRTFFQVLRPHTSRRGKSLYSGLVVAGATYLLCRAVWLGVGGASDSRQDARAGPDIHKWDFQAGFVREDKEVRSRLPQDAVNGTSPHRRALRYLIEEPDFCSRFPDLRIISYVHSAARKTENRQLIRDTWGSMKYYQQIHLRIFFVFGAAASQEEQDIINEESEKHHDIIQLDFVDSYKNLSYKGVSALQWITEHCQQAQWILKSDDDMIINVFGLVDYLDVYSKWLASRNEGPPNTIMCAVWWGMPVLRGKGCAKWCVTEDEWPEKSYPTYCSGSAFVIPTHLAPKLYHAYFHAPFLWVDDAYISGVLPRQAGIKHRPIHSLYELNHFLMAKNVIHGNRLFCHHPGKALPRAAWWPLIAAKEGRG</sequence>
<dbReference type="GO" id="GO:0000139">
    <property type="term" value="C:Golgi membrane"/>
    <property type="evidence" value="ECO:0007669"/>
    <property type="project" value="UniProtKB-SubCell"/>
</dbReference>
<keyword evidence="3 11" id="KW-0328">Glycosyltransferase</keyword>
<evidence type="ECO:0000256" key="7">
    <source>
        <dbReference type="ARBA" id="ARBA00022989"/>
    </source>
</evidence>
<reference evidence="12 13" key="1">
    <citation type="submission" date="2018-04" db="EMBL/GenBank/DDBJ databases">
        <authorList>
            <person name="Zhang X."/>
            <person name="Yuan J."/>
            <person name="Li F."/>
            <person name="Xiang J."/>
        </authorList>
    </citation>
    <scope>NUCLEOTIDE SEQUENCE [LARGE SCALE GENOMIC DNA]</scope>
    <source>
        <tissue evidence="12">Muscle</tissue>
    </source>
</reference>
<dbReference type="AlphaFoldDB" id="A0A3R7QQ89"/>
<keyword evidence="7" id="KW-1133">Transmembrane helix</keyword>
<organism evidence="12 13">
    <name type="scientific">Penaeus vannamei</name>
    <name type="common">Whiteleg shrimp</name>
    <name type="synonym">Litopenaeus vannamei</name>
    <dbReference type="NCBI Taxonomy" id="6689"/>
    <lineage>
        <taxon>Eukaryota</taxon>
        <taxon>Metazoa</taxon>
        <taxon>Ecdysozoa</taxon>
        <taxon>Arthropoda</taxon>
        <taxon>Crustacea</taxon>
        <taxon>Multicrustacea</taxon>
        <taxon>Malacostraca</taxon>
        <taxon>Eumalacostraca</taxon>
        <taxon>Eucarida</taxon>
        <taxon>Decapoda</taxon>
        <taxon>Dendrobranchiata</taxon>
        <taxon>Penaeoidea</taxon>
        <taxon>Penaeidae</taxon>
        <taxon>Penaeus</taxon>
    </lineage>
</organism>
<evidence type="ECO:0000256" key="11">
    <source>
        <dbReference type="RuleBase" id="RU363063"/>
    </source>
</evidence>
<comment type="similarity">
    <text evidence="2 11">Belongs to the glycosyltransferase 31 family.</text>
</comment>
<dbReference type="Proteomes" id="UP000283509">
    <property type="component" value="Unassembled WGS sequence"/>
</dbReference>
<evidence type="ECO:0000256" key="4">
    <source>
        <dbReference type="ARBA" id="ARBA00022679"/>
    </source>
</evidence>
<keyword evidence="8 11" id="KW-0333">Golgi apparatus</keyword>
<evidence type="ECO:0000256" key="3">
    <source>
        <dbReference type="ARBA" id="ARBA00022676"/>
    </source>
</evidence>
<evidence type="ECO:0000256" key="6">
    <source>
        <dbReference type="ARBA" id="ARBA00022968"/>
    </source>
</evidence>
<name>A0A3R7QQ89_PENVA</name>
<dbReference type="STRING" id="6689.A0A3R7QQ89"/>
<dbReference type="Gene3D" id="3.90.550.50">
    <property type="match status" value="1"/>
</dbReference>
<keyword evidence="4" id="KW-0808">Transferase</keyword>
<protein>
    <recommendedName>
        <fullName evidence="11">Hexosyltransferase</fullName>
        <ecNumber evidence="11">2.4.1.-</ecNumber>
    </recommendedName>
</protein>